<evidence type="ECO:0000313" key="2">
    <source>
        <dbReference type="Proteomes" id="UP000387223"/>
    </source>
</evidence>
<gene>
    <name evidence="1" type="ORF">MSSD14B_23860</name>
</gene>
<dbReference type="Proteomes" id="UP000387223">
    <property type="component" value="Unassembled WGS sequence"/>
</dbReference>
<proteinExistence type="predicted"/>
<organism evidence="1 2">
    <name type="scientific">Marinobacter salsuginis</name>
    <dbReference type="NCBI Taxonomy" id="418719"/>
    <lineage>
        <taxon>Bacteria</taxon>
        <taxon>Pseudomonadati</taxon>
        <taxon>Pseudomonadota</taxon>
        <taxon>Gammaproteobacteria</taxon>
        <taxon>Pseudomonadales</taxon>
        <taxon>Marinobacteraceae</taxon>
        <taxon>Marinobacter</taxon>
    </lineage>
</organism>
<comment type="caution">
    <text evidence="1">The sequence shown here is derived from an EMBL/GenBank/DDBJ whole genome shotgun (WGS) entry which is preliminary data.</text>
</comment>
<sequence>MCSIESNPYIDRLQAFQDMAHSPSLTANCQDVVDAFHRDAQAYEAILAAFTETGYGLTLRNDTTNQWTVILEDMSEPGRFRHQTFDQRGFFGHHTMDSIEEVIEDAIDLGYRTVDNGRLEELCMTEEWAEGSRVGALIQQLNSGQINWNQFASQSSPTP</sequence>
<evidence type="ECO:0000313" key="1">
    <source>
        <dbReference type="EMBL" id="GBO88718.1"/>
    </source>
</evidence>
<dbReference type="RefSeq" id="WP_136630070.1">
    <property type="nucleotide sequence ID" value="NZ_BGZI01000015.1"/>
</dbReference>
<dbReference type="AlphaFoldDB" id="A0A5M3Q0K9"/>
<dbReference type="EMBL" id="BGZI01000015">
    <property type="protein sequence ID" value="GBO88718.1"/>
    <property type="molecule type" value="Genomic_DNA"/>
</dbReference>
<name>A0A5M3Q0K9_9GAMM</name>
<accession>A0A5M3Q0K9</accession>
<reference evidence="1 2" key="1">
    <citation type="journal article" date="2019" name="J. Gen. Appl. Microbiol.">
        <title>Aerobic degradation of cis-dichloroethene by the marine bacterium Marinobacter salsuginis strain 5N-3.</title>
        <authorList>
            <person name="Inoue Y."/>
            <person name="Fukunaga Y."/>
            <person name="Katsumata H."/>
            <person name="Ohji S."/>
            <person name="Hosoyama A."/>
            <person name="Mori K."/>
            <person name="Ando K."/>
        </authorList>
    </citation>
    <scope>NUCLEOTIDE SEQUENCE [LARGE SCALE GENOMIC DNA]</scope>
    <source>
        <strain evidence="1 2">NBRC 109114</strain>
    </source>
</reference>
<protein>
    <submittedName>
        <fullName evidence="1">Uncharacterized protein</fullName>
    </submittedName>
</protein>